<protein>
    <recommendedName>
        <fullName evidence="14">Nuclear fusion protein KAR5</fullName>
    </recommendedName>
</protein>
<evidence type="ECO:0000256" key="3">
    <source>
        <dbReference type="ARBA" id="ARBA00022459"/>
    </source>
</evidence>
<organism evidence="12 13">
    <name type="scientific">Rhizoctonia solani</name>
    <dbReference type="NCBI Taxonomy" id="456999"/>
    <lineage>
        <taxon>Eukaryota</taxon>
        <taxon>Fungi</taxon>
        <taxon>Dikarya</taxon>
        <taxon>Basidiomycota</taxon>
        <taxon>Agaricomycotina</taxon>
        <taxon>Agaricomycetes</taxon>
        <taxon>Cantharellales</taxon>
        <taxon>Ceratobasidiaceae</taxon>
        <taxon>Rhizoctonia</taxon>
    </lineage>
</organism>
<dbReference type="PANTHER" id="PTHR28012">
    <property type="entry name" value="NUCLEAR FUSION PROTEIN KAR5"/>
    <property type="match status" value="1"/>
</dbReference>
<dbReference type="KEGG" id="rsx:RhiXN_03016"/>
<keyword evidence="3 11" id="KW-0415">Karyogamy</keyword>
<dbReference type="AlphaFoldDB" id="A0A8H8NTT2"/>
<evidence type="ECO:0000256" key="11">
    <source>
        <dbReference type="RuleBase" id="RU368082"/>
    </source>
</evidence>
<evidence type="ECO:0000256" key="7">
    <source>
        <dbReference type="ARBA" id="ARBA00022989"/>
    </source>
</evidence>
<keyword evidence="10 11" id="KW-0539">Nucleus</keyword>
<dbReference type="GeneID" id="67025296"/>
<evidence type="ECO:0000313" key="13">
    <source>
        <dbReference type="Proteomes" id="UP000650533"/>
    </source>
</evidence>
<evidence type="ECO:0000256" key="6">
    <source>
        <dbReference type="ARBA" id="ARBA00022824"/>
    </source>
</evidence>
<accession>A0A8H8NTT2</accession>
<sequence length="461" mass="51302">MAFENPPTAGTIIGALKFHSERSDCFRDASLVLQSSCESFQFNASERVRVAVEMTLCELATAEQVSLPLECKKMHAKPSQKTVSQCVELSLPLLALARSAQHWSSYSGYLREIPQLCTAYRRLHEIDHAKAIYANLTNEKISFLSSLNGHYYALSLRQRELSELNKDLGSLVNSLEHYSSDLERWIQTLPQRVGEVTVQIQAGVVMLSDKILAEARASNQRAFADLEGRLGAILSEVQADLSLVTKNTQASIDTTARSLDAVALSWSSRLMAFGHRLDIMWEETFDRKLALEQAIDNMRERVSQSEAQLELQLVTTEKLQTLSSDVSSSIEHANSQLRSASDELSQELGALISVTQELQKNVTRIPDLMPKFGSIWLPGIFSPLSSVWNGLRLPTWQAQLVMHFVGVGASGIQSSISTLFTLVCAFLFVLAHACRYASSVTGWVLLRISKREKKPIPSREK</sequence>
<keyword evidence="8 11" id="KW-0472">Membrane</keyword>
<dbReference type="GO" id="GO:0000742">
    <property type="term" value="P:karyogamy involved in conjugation with cellular fusion"/>
    <property type="evidence" value="ECO:0007669"/>
    <property type="project" value="UniProtKB-UniRule"/>
</dbReference>
<comment type="function">
    <text evidence="1 11">Required for nuclear membrane fusion during karyogamy.</text>
</comment>
<evidence type="ECO:0000256" key="1">
    <source>
        <dbReference type="ARBA" id="ARBA00003389"/>
    </source>
</evidence>
<feature type="transmembrane region" description="Helical" evidence="11">
    <location>
        <begin position="419"/>
        <end position="446"/>
    </location>
</feature>
<evidence type="ECO:0000256" key="9">
    <source>
        <dbReference type="ARBA" id="ARBA00023180"/>
    </source>
</evidence>
<dbReference type="Proteomes" id="UP000650533">
    <property type="component" value="Chromosome 3"/>
</dbReference>
<dbReference type="Pfam" id="PF04163">
    <property type="entry name" value="Tht1"/>
    <property type="match status" value="1"/>
</dbReference>
<keyword evidence="5 11" id="KW-0732">Signal</keyword>
<evidence type="ECO:0000256" key="4">
    <source>
        <dbReference type="ARBA" id="ARBA00022692"/>
    </source>
</evidence>
<dbReference type="EMBL" id="CP059660">
    <property type="protein sequence ID" value="QRW18092.1"/>
    <property type="molecule type" value="Genomic_DNA"/>
</dbReference>
<dbReference type="GO" id="GO:0048288">
    <property type="term" value="P:nuclear membrane fusion involved in karyogamy"/>
    <property type="evidence" value="ECO:0007669"/>
    <property type="project" value="UniProtKB-UniRule"/>
</dbReference>
<evidence type="ECO:0000313" key="12">
    <source>
        <dbReference type="EMBL" id="QRW18092.1"/>
    </source>
</evidence>
<keyword evidence="9" id="KW-0325">Glycoprotein</keyword>
<evidence type="ECO:0008006" key="14">
    <source>
        <dbReference type="Google" id="ProtNLM"/>
    </source>
</evidence>
<keyword evidence="7 11" id="KW-1133">Transmembrane helix</keyword>
<name>A0A8H8NTT2_9AGAM</name>
<dbReference type="GO" id="GO:0005789">
    <property type="term" value="C:endoplasmic reticulum membrane"/>
    <property type="evidence" value="ECO:0007669"/>
    <property type="project" value="UniProtKB-SubCell"/>
</dbReference>
<dbReference type="InterPro" id="IPR007292">
    <property type="entry name" value="Nuclear_fusion_Kar5"/>
</dbReference>
<keyword evidence="4 11" id="KW-0812">Transmembrane</keyword>
<comment type="subcellular location">
    <subcellularLocation>
        <location evidence="11">Endoplasmic reticulum membrane</location>
    </subcellularLocation>
    <subcellularLocation>
        <location evidence="11">Nucleus membrane</location>
    </subcellularLocation>
</comment>
<gene>
    <name evidence="12" type="ORF">RhiXN_03016</name>
</gene>
<reference evidence="12" key="1">
    <citation type="submission" date="2020-05" db="EMBL/GenBank/DDBJ databases">
        <title>Evolutionary and genomic comparisons of hybrid uninucleate and nonhybrid Rhizoctonia fungi.</title>
        <authorList>
            <person name="Li C."/>
            <person name="Chen X."/>
        </authorList>
    </citation>
    <scope>NUCLEOTIDE SEQUENCE</scope>
    <source>
        <strain evidence="12">AG-1 IA</strain>
    </source>
</reference>
<evidence type="ECO:0000256" key="8">
    <source>
        <dbReference type="ARBA" id="ARBA00023136"/>
    </source>
</evidence>
<evidence type="ECO:0000256" key="10">
    <source>
        <dbReference type="ARBA" id="ARBA00023242"/>
    </source>
</evidence>
<dbReference type="GO" id="GO:0031965">
    <property type="term" value="C:nuclear membrane"/>
    <property type="evidence" value="ECO:0007669"/>
    <property type="project" value="UniProtKB-SubCell"/>
</dbReference>
<keyword evidence="6 11" id="KW-0256">Endoplasmic reticulum</keyword>
<evidence type="ECO:0000256" key="5">
    <source>
        <dbReference type="ARBA" id="ARBA00022729"/>
    </source>
</evidence>
<evidence type="ECO:0000256" key="2">
    <source>
        <dbReference type="ARBA" id="ARBA00010473"/>
    </source>
</evidence>
<dbReference type="RefSeq" id="XP_043178329.1">
    <property type="nucleotide sequence ID" value="XM_043322833.1"/>
</dbReference>
<comment type="similarity">
    <text evidence="2 11">Belongs to the KAR5 family.</text>
</comment>
<dbReference type="PANTHER" id="PTHR28012:SF1">
    <property type="entry name" value="NUCLEAR FUSION PROTEIN KAR5"/>
    <property type="match status" value="1"/>
</dbReference>
<proteinExistence type="inferred from homology"/>